<dbReference type="VEuPathDB" id="FungiDB:PC110_g1031"/>
<dbReference type="EMBL" id="RCMI01000035">
    <property type="protein sequence ID" value="KAG2940648.1"/>
    <property type="molecule type" value="Genomic_DNA"/>
</dbReference>
<sequence length="57" mass="6384">MSRQRNQSNLAPKKWMAILIYLAVNGVLPHGAKVSASRVFSHHRDTVTAVWSKRATP</sequence>
<dbReference type="Proteomes" id="UP000251314">
    <property type="component" value="Unassembled WGS sequence"/>
</dbReference>
<dbReference type="OrthoDB" id="120446at2759"/>
<evidence type="ECO:0000313" key="1">
    <source>
        <dbReference type="EMBL" id="KAG2940648.1"/>
    </source>
</evidence>
<evidence type="ECO:0000313" key="3">
    <source>
        <dbReference type="EMBL" id="KAG2964713.1"/>
    </source>
</evidence>
<dbReference type="Proteomes" id="UP000736787">
    <property type="component" value="Unassembled WGS sequence"/>
</dbReference>
<keyword evidence="5" id="KW-1185">Reference proteome</keyword>
<evidence type="ECO:0000313" key="2">
    <source>
        <dbReference type="EMBL" id="KAG2954664.1"/>
    </source>
</evidence>
<accession>A0A329T4F5</accession>
<protein>
    <submittedName>
        <fullName evidence="4">Uncharacterized protein</fullName>
    </submittedName>
</protein>
<reference evidence="4 5" key="1">
    <citation type="submission" date="2018-01" db="EMBL/GenBank/DDBJ databases">
        <title>Draft genome of the strawberry crown rot pathogen Phytophthora cactorum.</title>
        <authorList>
            <person name="Armitage A.D."/>
            <person name="Lysoe E."/>
            <person name="Nellist C.F."/>
            <person name="Harrison R.J."/>
            <person name="Brurberg M.B."/>
        </authorList>
    </citation>
    <scope>NUCLEOTIDE SEQUENCE [LARGE SCALE GENOMIC DNA]</scope>
    <source>
        <strain evidence="4 5">10300</strain>
    </source>
</reference>
<dbReference type="EMBL" id="MJFZ01000011">
    <property type="protein sequence ID" value="RAW42812.1"/>
    <property type="molecule type" value="Genomic_DNA"/>
</dbReference>
<dbReference type="EMBL" id="RCML01001184">
    <property type="protein sequence ID" value="KAG2964713.1"/>
    <property type="molecule type" value="Genomic_DNA"/>
</dbReference>
<reference evidence="1" key="2">
    <citation type="submission" date="2018-10" db="EMBL/GenBank/DDBJ databases">
        <title>Effector identification in a new, highly contiguous assembly of the strawberry crown rot pathogen Phytophthora cactorum.</title>
        <authorList>
            <person name="Armitage A.D."/>
            <person name="Nellist C.F."/>
            <person name="Bates H."/>
            <person name="Vickerstaff R.J."/>
            <person name="Harrison R.J."/>
        </authorList>
    </citation>
    <scope>NUCLEOTIDE SEQUENCE</scope>
    <source>
        <strain evidence="1">4032</strain>
        <strain evidence="2">4040</strain>
        <strain evidence="3">P415</strain>
    </source>
</reference>
<name>A0A329T4F5_9STRA</name>
<dbReference type="AlphaFoldDB" id="A0A329T4F5"/>
<organism evidence="4 5">
    <name type="scientific">Phytophthora cactorum</name>
    <dbReference type="NCBI Taxonomy" id="29920"/>
    <lineage>
        <taxon>Eukaryota</taxon>
        <taxon>Sar</taxon>
        <taxon>Stramenopiles</taxon>
        <taxon>Oomycota</taxon>
        <taxon>Peronosporomycetes</taxon>
        <taxon>Peronosporales</taxon>
        <taxon>Peronosporaceae</taxon>
        <taxon>Phytophthora</taxon>
    </lineage>
</organism>
<dbReference type="Proteomes" id="UP000697107">
    <property type="component" value="Unassembled WGS sequence"/>
</dbReference>
<evidence type="ECO:0000313" key="5">
    <source>
        <dbReference type="Proteomes" id="UP000251314"/>
    </source>
</evidence>
<dbReference type="Proteomes" id="UP000774804">
    <property type="component" value="Unassembled WGS sequence"/>
</dbReference>
<proteinExistence type="predicted"/>
<comment type="caution">
    <text evidence="4">The sequence shown here is derived from an EMBL/GenBank/DDBJ whole genome shotgun (WGS) entry which is preliminary data.</text>
</comment>
<dbReference type="EMBL" id="RCMK01000011">
    <property type="protein sequence ID" value="KAG2954664.1"/>
    <property type="molecule type" value="Genomic_DNA"/>
</dbReference>
<evidence type="ECO:0000313" key="4">
    <source>
        <dbReference type="EMBL" id="RAW42812.1"/>
    </source>
</evidence>
<gene>
    <name evidence="4" type="ORF">PC110_g1031</name>
    <name evidence="1" type="ORF">PC115_g2419</name>
    <name evidence="2" type="ORF">PC117_g1062</name>
    <name evidence="3" type="ORF">PC118_g20157</name>
</gene>